<dbReference type="InterPro" id="IPR007123">
    <property type="entry name" value="Gelsolin-like_dom"/>
</dbReference>
<keyword evidence="2" id="KW-0117">Actin capping</keyword>
<evidence type="ECO:0000313" key="7">
    <source>
        <dbReference type="Proteomes" id="UP000031443"/>
    </source>
</evidence>
<dbReference type="InterPro" id="IPR029006">
    <property type="entry name" value="ADF-H/Gelsolin-like_dom_sf"/>
</dbReference>
<evidence type="ECO:0000256" key="3">
    <source>
        <dbReference type="ARBA" id="ARBA00022737"/>
    </source>
</evidence>
<dbReference type="InterPro" id="IPR007122">
    <property type="entry name" value="Villin/Gelsolin"/>
</dbReference>
<reference evidence="7" key="1">
    <citation type="journal article" date="2013" name="Nat. Genet.">
        <title>The draft genomes of soft-shell turtle and green sea turtle yield insights into the development and evolution of the turtle-specific body plan.</title>
        <authorList>
            <person name="Wang Z."/>
            <person name="Pascual-Anaya J."/>
            <person name="Zadissa A."/>
            <person name="Li W."/>
            <person name="Niimura Y."/>
            <person name="Huang Z."/>
            <person name="Li C."/>
            <person name="White S."/>
            <person name="Xiong Z."/>
            <person name="Fang D."/>
            <person name="Wang B."/>
            <person name="Ming Y."/>
            <person name="Chen Y."/>
            <person name="Zheng Y."/>
            <person name="Kuraku S."/>
            <person name="Pignatelli M."/>
            <person name="Herrero J."/>
            <person name="Beal K."/>
            <person name="Nozawa M."/>
            <person name="Li Q."/>
            <person name="Wang J."/>
            <person name="Zhang H."/>
            <person name="Yu L."/>
            <person name="Shigenobu S."/>
            <person name="Wang J."/>
            <person name="Liu J."/>
            <person name="Flicek P."/>
            <person name="Searle S."/>
            <person name="Wang J."/>
            <person name="Kuratani S."/>
            <person name="Yin Y."/>
            <person name="Aken B."/>
            <person name="Zhang G."/>
            <person name="Irie N."/>
        </authorList>
    </citation>
    <scope>NUCLEOTIDE SEQUENCE [LARGE SCALE GENOMIC DNA]</scope>
</reference>
<evidence type="ECO:0000256" key="2">
    <source>
        <dbReference type="ARBA" id="ARBA00022467"/>
    </source>
</evidence>
<dbReference type="FunFam" id="3.40.20.10:FF:000037">
    <property type="entry name" value="macrophage-capping protein-like isoform X2"/>
    <property type="match status" value="1"/>
</dbReference>
<dbReference type="GO" id="GO:0007417">
    <property type="term" value="P:central nervous system development"/>
    <property type="evidence" value="ECO:0007669"/>
    <property type="project" value="TreeGrafter"/>
</dbReference>
<dbReference type="Gene3D" id="3.40.20.10">
    <property type="entry name" value="Severin"/>
    <property type="match status" value="1"/>
</dbReference>
<dbReference type="AlphaFoldDB" id="M7B8R6"/>
<proteinExistence type="inferred from homology"/>
<dbReference type="GO" id="GO:0030031">
    <property type="term" value="P:cell projection assembly"/>
    <property type="evidence" value="ECO:0007669"/>
    <property type="project" value="TreeGrafter"/>
</dbReference>
<dbReference type="SUPFAM" id="SSF55753">
    <property type="entry name" value="Actin depolymerizing proteins"/>
    <property type="match status" value="1"/>
</dbReference>
<evidence type="ECO:0000256" key="1">
    <source>
        <dbReference type="ARBA" id="ARBA00008418"/>
    </source>
</evidence>
<gene>
    <name evidence="6" type="ORF">UY3_14350</name>
</gene>
<dbReference type="GO" id="GO:0005737">
    <property type="term" value="C:cytoplasm"/>
    <property type="evidence" value="ECO:0007669"/>
    <property type="project" value="TreeGrafter"/>
</dbReference>
<keyword evidence="7" id="KW-1185">Reference proteome</keyword>
<sequence>MQKLWLPGRPLCTPRNQSIKRVRGSKTRGCRVRLGCATPTTDVTSNVAKADPPSPSVLPPSRYGTSFAVPALSIGCHEARIGGSDATGKMNLTKVSGSSPFSQGLLCTDDCFVLDNGQCGKIYVWKGRKANQQEREAALKVAEDFISHMKYSPKTQVEILPQGRESPLFKQFFASWK</sequence>
<evidence type="ECO:0000313" key="6">
    <source>
        <dbReference type="EMBL" id="EMP28568.1"/>
    </source>
</evidence>
<dbReference type="GO" id="GO:0051016">
    <property type="term" value="P:barbed-end actin filament capping"/>
    <property type="evidence" value="ECO:0007669"/>
    <property type="project" value="TreeGrafter"/>
</dbReference>
<dbReference type="Pfam" id="PF00626">
    <property type="entry name" value="Gelsolin"/>
    <property type="match status" value="1"/>
</dbReference>
<evidence type="ECO:0000259" key="5">
    <source>
        <dbReference type="Pfam" id="PF00626"/>
    </source>
</evidence>
<dbReference type="GO" id="GO:0015629">
    <property type="term" value="C:actin cytoskeleton"/>
    <property type="evidence" value="ECO:0007669"/>
    <property type="project" value="TreeGrafter"/>
</dbReference>
<dbReference type="GO" id="GO:0005546">
    <property type="term" value="F:phosphatidylinositol-4,5-bisphosphate binding"/>
    <property type="evidence" value="ECO:0007669"/>
    <property type="project" value="TreeGrafter"/>
</dbReference>
<dbReference type="GO" id="GO:0051014">
    <property type="term" value="P:actin filament severing"/>
    <property type="evidence" value="ECO:0007669"/>
    <property type="project" value="TreeGrafter"/>
</dbReference>
<dbReference type="STRING" id="8469.M7B8R6"/>
<accession>M7B8R6</accession>
<feature type="domain" description="Gelsolin-like" evidence="5">
    <location>
        <begin position="99"/>
        <end position="169"/>
    </location>
</feature>
<dbReference type="PANTHER" id="PTHR11977">
    <property type="entry name" value="VILLIN"/>
    <property type="match status" value="1"/>
</dbReference>
<protein>
    <submittedName>
        <fullName evidence="6">Macrophage-capping protein</fullName>
    </submittedName>
</protein>
<dbReference type="Proteomes" id="UP000031443">
    <property type="component" value="Unassembled WGS sequence"/>
</dbReference>
<dbReference type="CDD" id="cd11292">
    <property type="entry name" value="gelsolin_S3_like"/>
    <property type="match status" value="1"/>
</dbReference>
<dbReference type="GO" id="GO:0051015">
    <property type="term" value="F:actin filament binding"/>
    <property type="evidence" value="ECO:0007669"/>
    <property type="project" value="InterPro"/>
</dbReference>
<name>M7B8R6_CHEMY</name>
<dbReference type="EMBL" id="KB562788">
    <property type="protein sequence ID" value="EMP28568.1"/>
    <property type="molecule type" value="Genomic_DNA"/>
</dbReference>
<keyword evidence="4" id="KW-0009">Actin-binding</keyword>
<comment type="similarity">
    <text evidence="1">Belongs to the villin/gelsolin family.</text>
</comment>
<keyword evidence="3" id="KW-0677">Repeat</keyword>
<organism evidence="6 7">
    <name type="scientific">Chelonia mydas</name>
    <name type="common">Green sea-turtle</name>
    <name type="synonym">Chelonia agassizi</name>
    <dbReference type="NCBI Taxonomy" id="8469"/>
    <lineage>
        <taxon>Eukaryota</taxon>
        <taxon>Metazoa</taxon>
        <taxon>Chordata</taxon>
        <taxon>Craniata</taxon>
        <taxon>Vertebrata</taxon>
        <taxon>Euteleostomi</taxon>
        <taxon>Archelosauria</taxon>
        <taxon>Testudinata</taxon>
        <taxon>Testudines</taxon>
        <taxon>Cryptodira</taxon>
        <taxon>Durocryptodira</taxon>
        <taxon>Americhelydia</taxon>
        <taxon>Chelonioidea</taxon>
        <taxon>Cheloniidae</taxon>
        <taxon>Chelonia</taxon>
    </lineage>
</organism>
<dbReference type="SMART" id="SM00262">
    <property type="entry name" value="GEL"/>
    <property type="match status" value="1"/>
</dbReference>
<evidence type="ECO:0000256" key="4">
    <source>
        <dbReference type="ARBA" id="ARBA00023203"/>
    </source>
</evidence>
<dbReference type="GO" id="GO:0008154">
    <property type="term" value="P:actin polymerization or depolymerization"/>
    <property type="evidence" value="ECO:0007669"/>
    <property type="project" value="TreeGrafter"/>
</dbReference>
<dbReference type="PANTHER" id="PTHR11977:SF127">
    <property type="entry name" value="MACROPHAGE-CAPPING PROTEIN"/>
    <property type="match status" value="1"/>
</dbReference>